<keyword evidence="3" id="KW-1185">Reference proteome</keyword>
<protein>
    <recommendedName>
        <fullName evidence="4">Diaminopimelate decarboxylase</fullName>
    </recommendedName>
</protein>
<feature type="region of interest" description="Disordered" evidence="1">
    <location>
        <begin position="121"/>
        <end position="140"/>
    </location>
</feature>
<accession>A0ABN3HBQ0</accession>
<gene>
    <name evidence="2" type="ORF">GCM10010170_078480</name>
</gene>
<sequence>MAPGGWAVEFHADCEKWADSLDRLDAEALLAAIRILRDQGPALGRPLVDTVEGSRHANMKELRPGSTGRTEIRLLFAFDLQRQAILLVGGDKSGNWSGWYETNIPIADQRFSEHQATLEARRSQSAKLRGNSGARRRGRR</sequence>
<evidence type="ECO:0000256" key="1">
    <source>
        <dbReference type="SAM" id="MobiDB-lite"/>
    </source>
</evidence>
<name>A0ABN3HBQ0_9ACTN</name>
<evidence type="ECO:0008006" key="4">
    <source>
        <dbReference type="Google" id="ProtNLM"/>
    </source>
</evidence>
<dbReference type="InterPro" id="IPR009241">
    <property type="entry name" value="HigB-like"/>
</dbReference>
<comment type="caution">
    <text evidence="2">The sequence shown here is derived from an EMBL/GenBank/DDBJ whole genome shotgun (WGS) entry which is preliminary data.</text>
</comment>
<reference evidence="2 3" key="1">
    <citation type="journal article" date="2019" name="Int. J. Syst. Evol. Microbiol.">
        <title>The Global Catalogue of Microorganisms (GCM) 10K type strain sequencing project: providing services to taxonomists for standard genome sequencing and annotation.</title>
        <authorList>
            <consortium name="The Broad Institute Genomics Platform"/>
            <consortium name="The Broad Institute Genome Sequencing Center for Infectious Disease"/>
            <person name="Wu L."/>
            <person name="Ma J."/>
        </authorList>
    </citation>
    <scope>NUCLEOTIDE SEQUENCE [LARGE SCALE GENOMIC DNA]</scope>
    <source>
        <strain evidence="2 3">JCM 3272</strain>
    </source>
</reference>
<dbReference type="RefSeq" id="WP_344617713.1">
    <property type="nucleotide sequence ID" value="NZ_BAAARV010000078.1"/>
</dbReference>
<organism evidence="2 3">
    <name type="scientific">Dactylosporangium salmoneum</name>
    <dbReference type="NCBI Taxonomy" id="53361"/>
    <lineage>
        <taxon>Bacteria</taxon>
        <taxon>Bacillati</taxon>
        <taxon>Actinomycetota</taxon>
        <taxon>Actinomycetes</taxon>
        <taxon>Micromonosporales</taxon>
        <taxon>Micromonosporaceae</taxon>
        <taxon>Dactylosporangium</taxon>
    </lineage>
</organism>
<dbReference type="EMBL" id="BAAARV010000078">
    <property type="protein sequence ID" value="GAA2375111.1"/>
    <property type="molecule type" value="Genomic_DNA"/>
</dbReference>
<proteinExistence type="predicted"/>
<dbReference type="Proteomes" id="UP001501444">
    <property type="component" value="Unassembled WGS sequence"/>
</dbReference>
<dbReference type="Pfam" id="PF05973">
    <property type="entry name" value="Gp49"/>
    <property type="match status" value="1"/>
</dbReference>
<evidence type="ECO:0000313" key="3">
    <source>
        <dbReference type="Proteomes" id="UP001501444"/>
    </source>
</evidence>
<evidence type="ECO:0000313" key="2">
    <source>
        <dbReference type="EMBL" id="GAA2375111.1"/>
    </source>
</evidence>